<dbReference type="InterPro" id="IPR023451">
    <property type="entry name" value="Thymidate_synth/dCMP_Mease_dom"/>
</dbReference>
<gene>
    <name evidence="8" type="ORF">X943_002544</name>
</gene>
<dbReference type="EMBL" id="JAHBMH010000067">
    <property type="protein sequence ID" value="KAK1934047.1"/>
    <property type="molecule type" value="Genomic_DNA"/>
</dbReference>
<comment type="similarity">
    <text evidence="5">In the N-terminal section; belongs to the dihydrofolate reductase family.</text>
</comment>
<keyword evidence="9" id="KW-1185">Reference proteome</keyword>
<comment type="caution">
    <text evidence="8">The sequence shown here is derived from an EMBL/GenBank/DDBJ whole genome shotgun (WGS) entry which is preliminary data.</text>
</comment>
<protein>
    <recommendedName>
        <fullName evidence="5">Bifunctional dihydrofolate reductase-thymidylate synthase</fullName>
    </recommendedName>
</protein>
<feature type="active site" evidence="6">
    <location>
        <position position="419"/>
    </location>
</feature>
<keyword evidence="1 5" id="KW-0489">Methyltransferase</keyword>
<dbReference type="AlphaFoldDB" id="A0AAD9G910"/>
<dbReference type="NCBIfam" id="TIGR03284">
    <property type="entry name" value="thym_sym"/>
    <property type="match status" value="1"/>
</dbReference>
<evidence type="ECO:0000313" key="8">
    <source>
        <dbReference type="EMBL" id="KAK1934047.1"/>
    </source>
</evidence>
<dbReference type="Pfam" id="PF00186">
    <property type="entry name" value="DHFR_1"/>
    <property type="match status" value="1"/>
</dbReference>
<dbReference type="PROSITE" id="PS51330">
    <property type="entry name" value="DHFR_2"/>
    <property type="match status" value="1"/>
</dbReference>
<evidence type="ECO:0000313" key="9">
    <source>
        <dbReference type="Proteomes" id="UP001195914"/>
    </source>
</evidence>
<dbReference type="PRINTS" id="PR00108">
    <property type="entry name" value="THYMDSNTHASE"/>
</dbReference>
<dbReference type="CDD" id="cd00209">
    <property type="entry name" value="DHFR"/>
    <property type="match status" value="1"/>
</dbReference>
<dbReference type="InterPro" id="IPR012262">
    <property type="entry name" value="DHFR-TS"/>
</dbReference>
<accession>A0AAD9G910</accession>
<keyword evidence="3 5" id="KW-0545">Nucleotide biosynthesis</keyword>
<dbReference type="PANTHER" id="PTHR11548">
    <property type="entry name" value="THYMIDYLATE SYNTHASE 1"/>
    <property type="match status" value="1"/>
</dbReference>
<dbReference type="GO" id="GO:0032259">
    <property type="term" value="P:methylation"/>
    <property type="evidence" value="ECO:0007669"/>
    <property type="project" value="UniProtKB-KW"/>
</dbReference>
<dbReference type="Gene3D" id="3.40.430.10">
    <property type="entry name" value="Dihydrofolate Reductase, subunit A"/>
    <property type="match status" value="1"/>
</dbReference>
<feature type="domain" description="DHFR" evidence="7">
    <location>
        <begin position="10"/>
        <end position="186"/>
    </location>
</feature>
<dbReference type="InterPro" id="IPR000398">
    <property type="entry name" value="Thymidylate_synthase"/>
</dbReference>
<dbReference type="InterPro" id="IPR001796">
    <property type="entry name" value="DHFR_dom"/>
</dbReference>
<name>A0AAD9G910_BABDI</name>
<dbReference type="GO" id="GO:0004799">
    <property type="term" value="F:thymidylate synthase activity"/>
    <property type="evidence" value="ECO:0007669"/>
    <property type="project" value="UniProtKB-EC"/>
</dbReference>
<dbReference type="GO" id="GO:0046654">
    <property type="term" value="P:tetrahydrofolate biosynthetic process"/>
    <property type="evidence" value="ECO:0007669"/>
    <property type="project" value="InterPro"/>
</dbReference>
<dbReference type="GO" id="GO:0006231">
    <property type="term" value="P:dTMP biosynthetic process"/>
    <property type="evidence" value="ECO:0007669"/>
    <property type="project" value="InterPro"/>
</dbReference>
<reference evidence="8" key="2">
    <citation type="submission" date="2021-05" db="EMBL/GenBank/DDBJ databases">
        <authorList>
            <person name="Pain A."/>
        </authorList>
    </citation>
    <scope>NUCLEOTIDE SEQUENCE</scope>
    <source>
        <strain evidence="8">1802A</strain>
    </source>
</reference>
<evidence type="ECO:0000259" key="7">
    <source>
        <dbReference type="PROSITE" id="PS51330"/>
    </source>
</evidence>
<dbReference type="GO" id="GO:0005739">
    <property type="term" value="C:mitochondrion"/>
    <property type="evidence" value="ECO:0007669"/>
    <property type="project" value="TreeGrafter"/>
</dbReference>
<dbReference type="InterPro" id="IPR036926">
    <property type="entry name" value="Thymidate_synth/dCMP_Mease_sf"/>
</dbReference>
<dbReference type="SUPFAM" id="SSF55831">
    <property type="entry name" value="Thymidylate synthase/dCMP hydroxymethylase"/>
    <property type="match status" value="1"/>
</dbReference>
<evidence type="ECO:0000256" key="5">
    <source>
        <dbReference type="PIRNR" id="PIRNR000389"/>
    </source>
</evidence>
<comment type="function">
    <text evidence="5">Bifunctional enzyme. Involved in de novo dTMP biosynthesis. Key enzyme in folate metabolism.</text>
</comment>
<dbReference type="CDD" id="cd00351">
    <property type="entry name" value="TS_Pyrimidine_HMase"/>
    <property type="match status" value="1"/>
</dbReference>
<dbReference type="SMR" id="A0AAD9G910"/>
<evidence type="ECO:0000256" key="3">
    <source>
        <dbReference type="ARBA" id="ARBA00022727"/>
    </source>
</evidence>
<dbReference type="PANTHER" id="PTHR11548:SF2">
    <property type="entry name" value="THYMIDYLATE SYNTHASE"/>
    <property type="match status" value="1"/>
</dbReference>
<proteinExistence type="inferred from homology"/>
<organism evidence="8 9">
    <name type="scientific">Babesia divergens</name>
    <dbReference type="NCBI Taxonomy" id="32595"/>
    <lineage>
        <taxon>Eukaryota</taxon>
        <taxon>Sar</taxon>
        <taxon>Alveolata</taxon>
        <taxon>Apicomplexa</taxon>
        <taxon>Aconoidasida</taxon>
        <taxon>Piroplasmida</taxon>
        <taxon>Babesiidae</taxon>
        <taxon>Babesia</taxon>
    </lineage>
</organism>
<dbReference type="PIRSF" id="PIRSF000389">
    <property type="entry name" value="DHFR-TS"/>
    <property type="match status" value="1"/>
</dbReference>
<keyword evidence="5" id="KW-0554">One-carbon metabolism</keyword>
<dbReference type="GO" id="GO:0005829">
    <property type="term" value="C:cytosol"/>
    <property type="evidence" value="ECO:0007669"/>
    <property type="project" value="TreeGrafter"/>
</dbReference>
<dbReference type="Proteomes" id="UP001195914">
    <property type="component" value="Unassembled WGS sequence"/>
</dbReference>
<comment type="pathway">
    <text evidence="5">Cofactor biosynthesis; tetrahydrofolate biosynthesis; 5,6,7,8-tetrahydrofolate from 7,8-dihydrofolate: step 1/1.</text>
</comment>
<dbReference type="HAMAP" id="MF_00008">
    <property type="entry name" value="Thymidy_synth_bact"/>
    <property type="match status" value="1"/>
</dbReference>
<evidence type="ECO:0000256" key="4">
    <source>
        <dbReference type="ARBA" id="ARBA00047344"/>
    </source>
</evidence>
<dbReference type="Gene3D" id="3.30.572.10">
    <property type="entry name" value="Thymidylate synthase/dCMP hydroxymethylase domain"/>
    <property type="match status" value="1"/>
</dbReference>
<comment type="similarity">
    <text evidence="5">In the C-terminal section; belongs to the thymidylate synthase family.</text>
</comment>
<evidence type="ECO:0000256" key="6">
    <source>
        <dbReference type="PIRSR" id="PIRSR000389-1"/>
    </source>
</evidence>
<evidence type="ECO:0000256" key="1">
    <source>
        <dbReference type="ARBA" id="ARBA00022603"/>
    </source>
</evidence>
<dbReference type="SUPFAM" id="SSF53597">
    <property type="entry name" value="Dihydrofolate reductase-like"/>
    <property type="match status" value="1"/>
</dbReference>
<dbReference type="GO" id="GO:0006730">
    <property type="term" value="P:one-carbon metabolic process"/>
    <property type="evidence" value="ECO:0007669"/>
    <property type="project" value="UniProtKB-KW"/>
</dbReference>
<dbReference type="InterPro" id="IPR024072">
    <property type="entry name" value="DHFR-like_dom_sf"/>
</dbReference>
<dbReference type="FunFam" id="3.30.572.10:FF:000013">
    <property type="entry name" value="Thymidylate synthase"/>
    <property type="match status" value="1"/>
</dbReference>
<evidence type="ECO:0000256" key="2">
    <source>
        <dbReference type="ARBA" id="ARBA00022679"/>
    </source>
</evidence>
<reference evidence="8" key="1">
    <citation type="journal article" date="2014" name="Nucleic Acids Res.">
        <title>The evolutionary dynamics of variant antigen genes in Babesia reveal a history of genomic innovation underlying host-parasite interaction.</title>
        <authorList>
            <person name="Jackson A.P."/>
            <person name="Otto T.D."/>
            <person name="Darby A."/>
            <person name="Ramaprasad A."/>
            <person name="Xia D."/>
            <person name="Echaide I.E."/>
            <person name="Farber M."/>
            <person name="Gahlot S."/>
            <person name="Gamble J."/>
            <person name="Gupta D."/>
            <person name="Gupta Y."/>
            <person name="Jackson L."/>
            <person name="Malandrin L."/>
            <person name="Malas T.B."/>
            <person name="Moussa E."/>
            <person name="Nair M."/>
            <person name="Reid A.J."/>
            <person name="Sanders M."/>
            <person name="Sharma J."/>
            <person name="Tracey A."/>
            <person name="Quail M.A."/>
            <person name="Weir W."/>
            <person name="Wastling J.M."/>
            <person name="Hall N."/>
            <person name="Willadsen P."/>
            <person name="Lingelbach K."/>
            <person name="Shiels B."/>
            <person name="Tait A."/>
            <person name="Berriman M."/>
            <person name="Allred D.R."/>
            <person name="Pain A."/>
        </authorList>
    </citation>
    <scope>NUCLEOTIDE SEQUENCE</scope>
    <source>
        <strain evidence="8">1802A</strain>
    </source>
</reference>
<sequence>MVANYEGCGGLEIFVATAWNRAIGFKNDIPWPHIREDFRFLARGTSYVDPEVKAKNPDLMNVVIMGRKTYESIPESSRPLKNRINVVLSRNVKDIPGCLVFPSLTEAIRHVRSSVPHHKIFCLGGGEVYREVMENDLCDRIYLTRLTEEYEGDVFFPEIPDTFQITGISKTFSTDYVTFDFVVYEKTGAIKEKRPPTFDELLLTGGELTVPTPKYVACPSVKVRYHQEFQYLDIIADVLSTGTLKPNRTGVDGISKFGYQMHFDLSQSFPLLTTKKVALRSIIEELLWFIRGSTNGNELLDKNVRIWELNGARSFLDNLGFTDREEHDLGPVYGFQWRHFGAKYLDMHADYRYVFVHYGFIVCSGQGIDQLKVVINKIKTNPNDRRLIICSWNVAGWCYSFRVHICVFSDLSKMALPPCHCLYQFYVRDGKLSCMLHQRSCDLGLGVPFNIASYAILTAMIAQVCGLKLGEFVHNLADAHVYVDHVDAMKLQMSRIPYPFPQLKLNPAIKNIEDFTIDDIIVQNYVSHPPIKMAMSA</sequence>
<keyword evidence="5" id="KW-0560">Oxidoreductase</keyword>
<dbReference type="NCBIfam" id="NF002497">
    <property type="entry name" value="PRK01827.1-3"/>
    <property type="match status" value="1"/>
</dbReference>
<keyword evidence="2 5" id="KW-0808">Transferase</keyword>
<dbReference type="Pfam" id="PF00303">
    <property type="entry name" value="Thymidylat_synt"/>
    <property type="match status" value="1"/>
</dbReference>
<dbReference type="GO" id="GO:0004146">
    <property type="term" value="F:dihydrofolate reductase activity"/>
    <property type="evidence" value="ECO:0007669"/>
    <property type="project" value="InterPro"/>
</dbReference>
<comment type="catalytic activity">
    <reaction evidence="4">
        <text>dUMP + (6R)-5,10-methylene-5,6,7,8-tetrahydrofolate = 7,8-dihydrofolate + dTMP</text>
        <dbReference type="Rhea" id="RHEA:12104"/>
        <dbReference type="ChEBI" id="CHEBI:15636"/>
        <dbReference type="ChEBI" id="CHEBI:57451"/>
        <dbReference type="ChEBI" id="CHEBI:63528"/>
        <dbReference type="ChEBI" id="CHEBI:246422"/>
        <dbReference type="EC" id="2.1.1.45"/>
    </reaction>
</comment>
<dbReference type="InterPro" id="IPR045097">
    <property type="entry name" value="Thymidate_synth/dCMP_Mease"/>
</dbReference>